<sequence>MAVGKHRSIFRCLILARIVAASVVALAFAATVVVVVLTAGLGPDNVRLSVTHGHIQSAGLLWSKQDFSIQHLRIYRNETITIYTPAKELIVWVSMDVHDPTHRAANVCVDAVHVLDMPNAPSFDGMVDIATVHNTVATGNAQPCAPWRHNGSATMQLDRWVTVDDPLMLCYISQKYGGINDFTVMLKVNMSILYPKGDRDTPANHTDTHYCWPVTIGNTRSTRSEAVTCKPSHNFDYASNAPVLSEGDLTERQKWICTQYGENFPKGIFSAN</sequence>
<evidence type="ECO:0000256" key="1">
    <source>
        <dbReference type="SAM" id="Phobius"/>
    </source>
</evidence>
<accession>A0A4U6TJX3</accession>
<reference evidence="2" key="1">
    <citation type="submission" date="2019-03" db="EMBL/GenBank/DDBJ databases">
        <title>WGS assembly of Setaria viridis.</title>
        <authorList>
            <person name="Huang P."/>
            <person name="Jenkins J."/>
            <person name="Grimwood J."/>
            <person name="Barry K."/>
            <person name="Healey A."/>
            <person name="Mamidi S."/>
            <person name="Sreedasyam A."/>
            <person name="Shu S."/>
            <person name="Feldman M."/>
            <person name="Wu J."/>
            <person name="Yu Y."/>
            <person name="Chen C."/>
            <person name="Johnson J."/>
            <person name="Rokhsar D."/>
            <person name="Baxter I."/>
            <person name="Schmutz J."/>
            <person name="Brutnell T."/>
            <person name="Kellogg E."/>
        </authorList>
    </citation>
    <scope>NUCLEOTIDE SEQUENCE [LARGE SCALE GENOMIC DNA]</scope>
</reference>
<keyword evidence="1" id="KW-1133">Transmembrane helix</keyword>
<organism evidence="2 3">
    <name type="scientific">Setaria viridis</name>
    <name type="common">Green bristlegrass</name>
    <name type="synonym">Setaria italica subsp. viridis</name>
    <dbReference type="NCBI Taxonomy" id="4556"/>
    <lineage>
        <taxon>Eukaryota</taxon>
        <taxon>Viridiplantae</taxon>
        <taxon>Streptophyta</taxon>
        <taxon>Embryophyta</taxon>
        <taxon>Tracheophyta</taxon>
        <taxon>Spermatophyta</taxon>
        <taxon>Magnoliopsida</taxon>
        <taxon>Liliopsida</taxon>
        <taxon>Poales</taxon>
        <taxon>Poaceae</taxon>
        <taxon>PACMAD clade</taxon>
        <taxon>Panicoideae</taxon>
        <taxon>Panicodae</taxon>
        <taxon>Paniceae</taxon>
        <taxon>Cenchrinae</taxon>
        <taxon>Setaria</taxon>
    </lineage>
</organism>
<proteinExistence type="predicted"/>
<dbReference type="Gramene" id="TKW00889">
    <property type="protein sequence ID" value="TKW00889"/>
    <property type="gene ID" value="SEVIR_8G142100v2"/>
</dbReference>
<keyword evidence="1" id="KW-0812">Transmembrane</keyword>
<protein>
    <submittedName>
        <fullName evidence="2">Uncharacterized protein</fullName>
    </submittedName>
</protein>
<gene>
    <name evidence="2" type="ORF">SEVIR_8G142100v2</name>
</gene>
<name>A0A4U6TJX3_SETVI</name>
<keyword evidence="3" id="KW-1185">Reference proteome</keyword>
<dbReference type="OMA" id="CYISQKY"/>
<evidence type="ECO:0000313" key="3">
    <source>
        <dbReference type="Proteomes" id="UP000298652"/>
    </source>
</evidence>
<dbReference type="PANTHER" id="PTHR36480">
    <property type="entry name" value="OS06G0118900 PROTEIN-RELATED"/>
    <property type="match status" value="1"/>
</dbReference>
<dbReference type="AlphaFoldDB" id="A0A4U6TJX3"/>
<dbReference type="PANTHER" id="PTHR36480:SF10">
    <property type="entry name" value="LATE EMBRYOGENESIS ABUNDANT PROTEIN LEA-2 SUBGROUP DOMAIN-CONTAINING PROTEIN"/>
    <property type="match status" value="1"/>
</dbReference>
<dbReference type="EMBL" id="CM016559">
    <property type="protein sequence ID" value="TKW00889.1"/>
    <property type="molecule type" value="Genomic_DNA"/>
</dbReference>
<feature type="transmembrane region" description="Helical" evidence="1">
    <location>
        <begin position="12"/>
        <end position="41"/>
    </location>
</feature>
<dbReference type="Proteomes" id="UP000298652">
    <property type="component" value="Chromosome 8"/>
</dbReference>
<keyword evidence="1" id="KW-0472">Membrane</keyword>
<evidence type="ECO:0000313" key="2">
    <source>
        <dbReference type="EMBL" id="TKW00889.1"/>
    </source>
</evidence>